<dbReference type="Gene3D" id="1.20.910.10">
    <property type="entry name" value="Heme oxygenase-like"/>
    <property type="match status" value="1"/>
</dbReference>
<feature type="domain" description="Thiaminase-2/PQQC" evidence="1">
    <location>
        <begin position="298"/>
        <end position="544"/>
    </location>
</feature>
<name>A0A6A6GIQ7_9PEZI</name>
<dbReference type="SUPFAM" id="SSF53613">
    <property type="entry name" value="Ribokinase-like"/>
    <property type="match status" value="1"/>
</dbReference>
<dbReference type="FunFam" id="3.40.1190.20:FF:000034">
    <property type="entry name" value="Putative hydroxymethylpyrimidine/ phosphomethylpyrimidine kinase 2"/>
    <property type="match status" value="1"/>
</dbReference>
<dbReference type="PANTHER" id="PTHR20858">
    <property type="entry name" value="PHOSPHOMETHYLPYRIMIDINE KINASE"/>
    <property type="match status" value="1"/>
</dbReference>
<dbReference type="EMBL" id="ML992503">
    <property type="protein sequence ID" value="KAF2225596.1"/>
    <property type="molecule type" value="Genomic_DNA"/>
</dbReference>
<gene>
    <name evidence="3" type="ORF">BDZ85DRAFT_257750</name>
</gene>
<dbReference type="Gene3D" id="3.40.1190.20">
    <property type="match status" value="1"/>
</dbReference>
<evidence type="ECO:0000259" key="1">
    <source>
        <dbReference type="Pfam" id="PF03070"/>
    </source>
</evidence>
<dbReference type="GO" id="GO:0008972">
    <property type="term" value="F:phosphomethylpyrimidine kinase activity"/>
    <property type="evidence" value="ECO:0007669"/>
    <property type="project" value="InterPro"/>
</dbReference>
<sequence>MYNQRRILVVAGSDSSGGAGLEADQKVIAAHGCYAMTATTALTAQNTLGVSDIHQIPSGFVAKQIDACASDVGVDVLKTGMLASAETIKVVANAVKQYSITKSIIDPVMVATSGARLLPEDAIKTLISDLLPSTFLLTPNVPEAVLILKETGKDPGQISTLDDLKRLAYDLSSLGPRNVLVKGGHCPLPSPKDTSTKIIYNVLYTTSPPAHHVFTSPHLTSPNTHGTGCSLASAIASNLAISPTTPLETHISTSLSYITHCISTSLPLGHGSGPINHLALIRPLPFIPGSFINHLLTHPTITPLWQAFTHHPFLTHLCAATLPLASYKHYMTQDYLYLTHFARATSLAGYKASTLSQAAASADIVLHIARETELHVTACGELGLSKDELDRAEESPATVAYSRFILDTGLQGDWFGLQVVMGPCLVGYGAAATRLHAERSGAEGREEDFTASRAKDATSTLGTVVSDQAEREVEGQARGQGRAKQHYDKWIANYVAEDYRAAVEKGRALLEEHAVKQSPERIEELVKLWAMATKMEIDFWDSALAAGKA</sequence>
<dbReference type="InterPro" id="IPR029056">
    <property type="entry name" value="Ribokinase-like"/>
</dbReference>
<dbReference type="GO" id="GO:0009228">
    <property type="term" value="P:thiamine biosynthetic process"/>
    <property type="evidence" value="ECO:0007669"/>
    <property type="project" value="InterPro"/>
</dbReference>
<dbReference type="CDD" id="cd01169">
    <property type="entry name" value="HMPP_kinase"/>
    <property type="match status" value="1"/>
</dbReference>
<organism evidence="3 4">
    <name type="scientific">Elsinoe ampelina</name>
    <dbReference type="NCBI Taxonomy" id="302913"/>
    <lineage>
        <taxon>Eukaryota</taxon>
        <taxon>Fungi</taxon>
        <taxon>Dikarya</taxon>
        <taxon>Ascomycota</taxon>
        <taxon>Pezizomycotina</taxon>
        <taxon>Dothideomycetes</taxon>
        <taxon>Dothideomycetidae</taxon>
        <taxon>Myriangiales</taxon>
        <taxon>Elsinoaceae</taxon>
        <taxon>Elsinoe</taxon>
    </lineage>
</organism>
<dbReference type="InterPro" id="IPR004305">
    <property type="entry name" value="Thiaminase-2/PQQC"/>
</dbReference>
<dbReference type="CDD" id="cd19367">
    <property type="entry name" value="TenA_C_ScTHI20-like"/>
    <property type="match status" value="1"/>
</dbReference>
<dbReference type="Pfam" id="PF03070">
    <property type="entry name" value="TENA_THI-4"/>
    <property type="match status" value="1"/>
</dbReference>
<dbReference type="NCBIfam" id="TIGR00097">
    <property type="entry name" value="HMP-P_kinase"/>
    <property type="match status" value="1"/>
</dbReference>
<evidence type="ECO:0000313" key="4">
    <source>
        <dbReference type="Proteomes" id="UP000799538"/>
    </source>
</evidence>
<dbReference type="GO" id="GO:0008902">
    <property type="term" value="F:hydroxymethylpyrimidine kinase activity"/>
    <property type="evidence" value="ECO:0007669"/>
    <property type="project" value="TreeGrafter"/>
</dbReference>
<dbReference type="InterPro" id="IPR016084">
    <property type="entry name" value="Haem_Oase-like_multi-hlx"/>
</dbReference>
<dbReference type="SUPFAM" id="SSF48613">
    <property type="entry name" value="Heme oxygenase-like"/>
    <property type="match status" value="1"/>
</dbReference>
<dbReference type="OrthoDB" id="10028886at2759"/>
<reference evidence="4" key="1">
    <citation type="journal article" date="2020" name="Stud. Mycol.">
        <title>101 Dothideomycetes genomes: A test case for predicting lifestyles and emergence of pathogens.</title>
        <authorList>
            <person name="Haridas S."/>
            <person name="Albert R."/>
            <person name="Binder M."/>
            <person name="Bloem J."/>
            <person name="LaButti K."/>
            <person name="Salamov A."/>
            <person name="Andreopoulos B."/>
            <person name="Baker S."/>
            <person name="Barry K."/>
            <person name="Bills G."/>
            <person name="Bluhm B."/>
            <person name="Cannon C."/>
            <person name="Castanera R."/>
            <person name="Culley D."/>
            <person name="Daum C."/>
            <person name="Ezra D."/>
            <person name="Gonzalez J."/>
            <person name="Henrissat B."/>
            <person name="Kuo A."/>
            <person name="Liang C."/>
            <person name="Lipzen A."/>
            <person name="Lutzoni F."/>
            <person name="Magnuson J."/>
            <person name="Mondo S."/>
            <person name="Nolan M."/>
            <person name="Ohm R."/>
            <person name="Pangilinan J."/>
            <person name="Park H.-J."/>
            <person name="Ramirez L."/>
            <person name="Alfaro M."/>
            <person name="Sun H."/>
            <person name="Tritt A."/>
            <person name="Yoshinaga Y."/>
            <person name="Zwiers L.-H."/>
            <person name="Turgeon B."/>
            <person name="Goodwin S."/>
            <person name="Spatafora J."/>
            <person name="Crous P."/>
            <person name="Grigoriev I."/>
        </authorList>
    </citation>
    <scope>NUCLEOTIDE SEQUENCE [LARGE SCALE GENOMIC DNA]</scope>
    <source>
        <strain evidence="4">CECT 20119</strain>
    </source>
</reference>
<dbReference type="Pfam" id="PF08543">
    <property type="entry name" value="Phos_pyr_kin"/>
    <property type="match status" value="1"/>
</dbReference>
<accession>A0A6A6GIQ7</accession>
<feature type="domain" description="Pyridoxamine kinase/Phosphomethylpyrimidine kinase" evidence="2">
    <location>
        <begin position="14"/>
        <end position="276"/>
    </location>
</feature>
<dbReference type="AlphaFoldDB" id="A0A6A6GIQ7"/>
<dbReference type="GO" id="GO:0005829">
    <property type="term" value="C:cytosol"/>
    <property type="evidence" value="ECO:0007669"/>
    <property type="project" value="TreeGrafter"/>
</dbReference>
<dbReference type="PANTHER" id="PTHR20858:SF17">
    <property type="entry name" value="HYDROXYMETHYLPYRIMIDINE_PHOSPHOMETHYLPYRIMIDINE KINASE THI20-RELATED"/>
    <property type="match status" value="1"/>
</dbReference>
<dbReference type="InterPro" id="IPR004399">
    <property type="entry name" value="HMP/HMP-P_kinase_dom"/>
</dbReference>
<dbReference type="InterPro" id="IPR013749">
    <property type="entry name" value="PM/HMP-P_kinase-1"/>
</dbReference>
<evidence type="ECO:0000313" key="3">
    <source>
        <dbReference type="EMBL" id="KAF2225596.1"/>
    </source>
</evidence>
<proteinExistence type="predicted"/>
<evidence type="ECO:0000259" key="2">
    <source>
        <dbReference type="Pfam" id="PF08543"/>
    </source>
</evidence>
<dbReference type="Proteomes" id="UP000799538">
    <property type="component" value="Unassembled WGS sequence"/>
</dbReference>
<keyword evidence="4" id="KW-1185">Reference proteome</keyword>
<protein>
    <submittedName>
        <fullName evidence="3">Putative thiamine biosynthesis protein (Thi-4)</fullName>
    </submittedName>
</protein>